<dbReference type="EMBL" id="CAVLGL010000084">
    <property type="protein sequence ID" value="CAK1589598.1"/>
    <property type="molecule type" value="Genomic_DNA"/>
</dbReference>
<dbReference type="GO" id="GO:0045087">
    <property type="term" value="P:innate immune response"/>
    <property type="evidence" value="ECO:0007669"/>
    <property type="project" value="UniProtKB-KW"/>
</dbReference>
<comment type="subcellular location">
    <subcellularLocation>
        <location evidence="1">Secreted</location>
    </subcellularLocation>
</comment>
<feature type="domain" description="Attacin C-terminal" evidence="8">
    <location>
        <begin position="78"/>
        <end position="196"/>
    </location>
</feature>
<gene>
    <name evidence="9" type="ORF">PARMNEM_LOCUS10074</name>
</gene>
<dbReference type="GO" id="GO:0005576">
    <property type="term" value="C:extracellular region"/>
    <property type="evidence" value="ECO:0007669"/>
    <property type="project" value="UniProtKB-SubCell"/>
</dbReference>
<name>A0AAV1L2V1_9NEOP</name>
<evidence type="ECO:0000256" key="2">
    <source>
        <dbReference type="ARBA" id="ARBA00007550"/>
    </source>
</evidence>
<dbReference type="InterPro" id="IPR005521">
    <property type="entry name" value="Attacin_C"/>
</dbReference>
<dbReference type="AlphaFoldDB" id="A0AAV1L2V1"/>
<evidence type="ECO:0000256" key="5">
    <source>
        <dbReference type="ARBA" id="ARBA00022588"/>
    </source>
</evidence>
<evidence type="ECO:0000256" key="1">
    <source>
        <dbReference type="ARBA" id="ARBA00004613"/>
    </source>
</evidence>
<dbReference type="GO" id="GO:0042742">
    <property type="term" value="P:defense response to bacterium"/>
    <property type="evidence" value="ECO:0007669"/>
    <property type="project" value="UniProtKB-KW"/>
</dbReference>
<protein>
    <recommendedName>
        <fullName evidence="8">Attacin C-terminal domain-containing protein</fullName>
    </recommendedName>
</protein>
<evidence type="ECO:0000313" key="9">
    <source>
        <dbReference type="EMBL" id="CAK1589598.1"/>
    </source>
</evidence>
<organism evidence="9 10">
    <name type="scientific">Parnassius mnemosyne</name>
    <name type="common">clouded apollo</name>
    <dbReference type="NCBI Taxonomy" id="213953"/>
    <lineage>
        <taxon>Eukaryota</taxon>
        <taxon>Metazoa</taxon>
        <taxon>Ecdysozoa</taxon>
        <taxon>Arthropoda</taxon>
        <taxon>Hexapoda</taxon>
        <taxon>Insecta</taxon>
        <taxon>Pterygota</taxon>
        <taxon>Neoptera</taxon>
        <taxon>Endopterygota</taxon>
        <taxon>Lepidoptera</taxon>
        <taxon>Glossata</taxon>
        <taxon>Ditrysia</taxon>
        <taxon>Papilionoidea</taxon>
        <taxon>Papilionidae</taxon>
        <taxon>Parnassiinae</taxon>
        <taxon>Parnassini</taxon>
        <taxon>Parnassius</taxon>
        <taxon>Driopa</taxon>
    </lineage>
</organism>
<evidence type="ECO:0000256" key="6">
    <source>
        <dbReference type="ARBA" id="ARBA00022859"/>
    </source>
</evidence>
<evidence type="ECO:0000256" key="7">
    <source>
        <dbReference type="ARBA" id="ARBA00023022"/>
    </source>
</evidence>
<dbReference type="Pfam" id="PF03769">
    <property type="entry name" value="Attacin_C"/>
    <property type="match status" value="1"/>
</dbReference>
<accession>A0AAV1L2V1</accession>
<keyword evidence="6" id="KW-0391">Immunity</keyword>
<keyword evidence="7" id="KW-0044">Antibiotic</keyword>
<keyword evidence="4" id="KW-0929">Antimicrobial</keyword>
<comment type="similarity">
    <text evidence="2">Belongs to the attacin/sarcotoxin-2 family.</text>
</comment>
<proteinExistence type="inferred from homology"/>
<keyword evidence="5" id="KW-0399">Innate immunity</keyword>
<evidence type="ECO:0000259" key="8">
    <source>
        <dbReference type="Pfam" id="PF03769"/>
    </source>
</evidence>
<reference evidence="9 10" key="1">
    <citation type="submission" date="2023-11" db="EMBL/GenBank/DDBJ databases">
        <authorList>
            <person name="Hedman E."/>
            <person name="Englund M."/>
            <person name="Stromberg M."/>
            <person name="Nyberg Akerstrom W."/>
            <person name="Nylinder S."/>
            <person name="Jareborg N."/>
            <person name="Kallberg Y."/>
            <person name="Kronander E."/>
        </authorList>
    </citation>
    <scope>NUCLEOTIDE SEQUENCE [LARGE SCALE GENOMIC DNA]</scope>
</reference>
<comment type="caution">
    <text evidence="9">The sequence shown here is derived from an EMBL/GenBank/DDBJ whole genome shotgun (WGS) entry which is preliminary data.</text>
</comment>
<dbReference type="Proteomes" id="UP001314205">
    <property type="component" value="Unassembled WGS sequence"/>
</dbReference>
<sequence length="196" mass="21038">MPIEFNGTEHLDKSKDVSIIASKGNDNVTLFGSASIDGYKENNYFPKPTGPTYNSITGSVGVINETGHSASVTARHIPNFGNQVTAATNLNVLKTDNHKVDVNAFTTKNFTSAPIPNFSTHGAGVNYQYKDVAQAAASVAHTPLAQRTDYAISTGLKLHETPASSLSVNVGASKFDSPFTKGNWQPNGFLQFQKRF</sequence>
<evidence type="ECO:0000256" key="3">
    <source>
        <dbReference type="ARBA" id="ARBA00022525"/>
    </source>
</evidence>
<evidence type="ECO:0000256" key="4">
    <source>
        <dbReference type="ARBA" id="ARBA00022529"/>
    </source>
</evidence>
<keyword evidence="10" id="KW-1185">Reference proteome</keyword>
<evidence type="ECO:0000313" key="10">
    <source>
        <dbReference type="Proteomes" id="UP001314205"/>
    </source>
</evidence>
<keyword evidence="3" id="KW-0964">Secreted</keyword>